<keyword evidence="2" id="KW-1185">Reference proteome</keyword>
<accession>A0A840GEF3</accession>
<comment type="caution">
    <text evidence="1">The sequence shown here is derived from an EMBL/GenBank/DDBJ whole genome shotgun (WGS) entry which is preliminary data.</text>
</comment>
<organism evidence="1 2">
    <name type="scientific">Rhodocyclus tenuis</name>
    <name type="common">Rhodospirillum tenue</name>
    <dbReference type="NCBI Taxonomy" id="1066"/>
    <lineage>
        <taxon>Bacteria</taxon>
        <taxon>Pseudomonadati</taxon>
        <taxon>Pseudomonadota</taxon>
        <taxon>Betaproteobacteria</taxon>
        <taxon>Rhodocyclales</taxon>
        <taxon>Rhodocyclaceae</taxon>
        <taxon>Rhodocyclus</taxon>
    </lineage>
</organism>
<dbReference type="Proteomes" id="UP000587070">
    <property type="component" value="Unassembled WGS sequence"/>
</dbReference>
<sequence>MPASLAESLAELPAKAAFSSEAKFCDWIVATRSVSDAALLFAPEVTASALFWLNWAKLKPMFVSALTDMATPSGDEGVGILLLFATLQVRKKQAARVGMHLCAAEGSVRADVPRRAGRE</sequence>
<evidence type="ECO:0000313" key="2">
    <source>
        <dbReference type="Proteomes" id="UP000587070"/>
    </source>
</evidence>
<proteinExistence type="predicted"/>
<gene>
    <name evidence="1" type="ORF">GGD90_000956</name>
</gene>
<dbReference type="AlphaFoldDB" id="A0A840GEF3"/>
<reference evidence="1 2" key="1">
    <citation type="submission" date="2020-08" db="EMBL/GenBank/DDBJ databases">
        <title>Genome sequencing of Purple Non-Sulfur Bacteria from various extreme environments.</title>
        <authorList>
            <person name="Mayer M."/>
        </authorList>
    </citation>
    <scope>NUCLEOTIDE SEQUENCE [LARGE SCALE GENOMIC DNA]</scope>
    <source>
        <strain evidence="1 2">2761</strain>
    </source>
</reference>
<protein>
    <submittedName>
        <fullName evidence="1">Uncharacterized protein</fullName>
    </submittedName>
</protein>
<dbReference type="RefSeq" id="WP_184414928.1">
    <property type="nucleotide sequence ID" value="NZ_JACIGE010000002.1"/>
</dbReference>
<dbReference type="EMBL" id="JACIGE010000002">
    <property type="protein sequence ID" value="MBB4246599.1"/>
    <property type="molecule type" value="Genomic_DNA"/>
</dbReference>
<name>A0A840GEF3_RHOTE</name>
<evidence type="ECO:0000313" key="1">
    <source>
        <dbReference type="EMBL" id="MBB4246599.1"/>
    </source>
</evidence>